<reference evidence="15 16" key="1">
    <citation type="submission" date="2016-10" db="EMBL/GenBank/DDBJ databases">
        <authorList>
            <person name="de Groot N.N."/>
        </authorList>
    </citation>
    <scope>NUCLEOTIDE SEQUENCE [LARGE SCALE GENOMIC DNA]</scope>
    <source>
        <strain evidence="15 16">DSM 6059</strain>
    </source>
</reference>
<evidence type="ECO:0000256" key="9">
    <source>
        <dbReference type="ARBA" id="ARBA00023125"/>
    </source>
</evidence>
<dbReference type="InterPro" id="IPR027417">
    <property type="entry name" value="P-loop_NTPase"/>
</dbReference>
<feature type="binding site" evidence="11">
    <location>
        <begin position="104"/>
        <end position="111"/>
    </location>
    <ligand>
        <name>ATP</name>
        <dbReference type="ChEBI" id="CHEBI:30616"/>
    </ligand>
</feature>
<keyword evidence="4 13" id="KW-0863">Zinc-finger</keyword>
<evidence type="ECO:0000256" key="10">
    <source>
        <dbReference type="ARBA" id="ARBA00023204"/>
    </source>
</evidence>
<keyword evidence="10 11" id="KW-0234">DNA repair</keyword>
<dbReference type="HAMAP" id="MF_01498">
    <property type="entry name" value="RadA_bact"/>
    <property type="match status" value="1"/>
</dbReference>
<evidence type="ECO:0000256" key="1">
    <source>
        <dbReference type="ARBA" id="ARBA00022723"/>
    </source>
</evidence>
<dbReference type="Pfam" id="PF13541">
    <property type="entry name" value="ChlI"/>
    <property type="match status" value="1"/>
</dbReference>
<evidence type="ECO:0000256" key="8">
    <source>
        <dbReference type="ARBA" id="ARBA00023016"/>
    </source>
</evidence>
<dbReference type="InterPro" id="IPR003593">
    <property type="entry name" value="AAA+_ATPase"/>
</dbReference>
<accession>A0A1I1QCT7</accession>
<dbReference type="PANTHER" id="PTHR32472">
    <property type="entry name" value="DNA REPAIR PROTEIN RADA"/>
    <property type="match status" value="1"/>
</dbReference>
<dbReference type="GO" id="GO:0008270">
    <property type="term" value="F:zinc ion binding"/>
    <property type="evidence" value="ECO:0007669"/>
    <property type="project" value="UniProtKB-KW"/>
</dbReference>
<dbReference type="GO" id="GO:0140664">
    <property type="term" value="F:ATP-dependent DNA damage sensor activity"/>
    <property type="evidence" value="ECO:0007669"/>
    <property type="project" value="InterPro"/>
</dbReference>
<comment type="domain">
    <text evidence="11">The middle region has homology to RecA with ATPase motifs including the RadA KNRFG motif, while the C-terminus is homologous to Lon protease.</text>
</comment>
<comment type="function">
    <text evidence="13">DNA-dependent ATPase involved in processing of recombination intermediates, plays a role in repairing DNA breaks. Stimulates the branch migration of RecA-mediated strand transfer reactions, allowing the 3' invading strand to extend heteroduplex DNA faster. Binds ssDNA in the presence of ADP but not other nucleotides, has ATPase activity that is stimulated by ssDNA and various branched DNA structures, but inhibited by SSB. Does not have RecA's homology-searching function.</text>
</comment>
<organism evidence="15 16">
    <name type="scientific">Pseudoalteromonas denitrificans DSM 6059</name>
    <dbReference type="NCBI Taxonomy" id="1123010"/>
    <lineage>
        <taxon>Bacteria</taxon>
        <taxon>Pseudomonadati</taxon>
        <taxon>Pseudomonadota</taxon>
        <taxon>Gammaproteobacteria</taxon>
        <taxon>Alteromonadales</taxon>
        <taxon>Pseudoalteromonadaceae</taxon>
        <taxon>Pseudoalteromonas</taxon>
    </lineage>
</organism>
<dbReference type="InterPro" id="IPR041166">
    <property type="entry name" value="Rubredoxin_2"/>
</dbReference>
<dbReference type="GO" id="GO:0000725">
    <property type="term" value="P:recombinational repair"/>
    <property type="evidence" value="ECO:0007669"/>
    <property type="project" value="UniProtKB-UniRule"/>
</dbReference>
<evidence type="ECO:0000256" key="2">
    <source>
        <dbReference type="ARBA" id="ARBA00022741"/>
    </source>
</evidence>
<dbReference type="Pfam" id="PF18073">
    <property type="entry name" value="Zn_ribbon_LapB"/>
    <property type="match status" value="1"/>
</dbReference>
<evidence type="ECO:0000259" key="14">
    <source>
        <dbReference type="PROSITE" id="PS50162"/>
    </source>
</evidence>
<evidence type="ECO:0000256" key="11">
    <source>
        <dbReference type="HAMAP-Rule" id="MF_01498"/>
    </source>
</evidence>
<dbReference type="Gene3D" id="3.40.50.300">
    <property type="entry name" value="P-loop containing nucleotide triphosphate hydrolases"/>
    <property type="match status" value="1"/>
</dbReference>
<feature type="domain" description="RecA family profile 1" evidence="14">
    <location>
        <begin position="75"/>
        <end position="226"/>
    </location>
</feature>
<keyword evidence="7 11" id="KW-0067">ATP-binding</keyword>
<keyword evidence="1 11" id="KW-0479">Metal-binding</keyword>
<protein>
    <recommendedName>
        <fullName evidence="11 12">DNA repair protein RadA</fullName>
    </recommendedName>
</protein>
<evidence type="ECO:0000256" key="6">
    <source>
        <dbReference type="ARBA" id="ARBA00022833"/>
    </source>
</evidence>
<keyword evidence="6 13" id="KW-0862">Zinc</keyword>
<evidence type="ECO:0000256" key="4">
    <source>
        <dbReference type="ARBA" id="ARBA00022771"/>
    </source>
</evidence>
<dbReference type="GO" id="GO:0003684">
    <property type="term" value="F:damaged DNA binding"/>
    <property type="evidence" value="ECO:0007669"/>
    <property type="project" value="InterPro"/>
</dbReference>
<comment type="similarity">
    <text evidence="11 13">Belongs to the RecA family. RadA subfamily.</text>
</comment>
<evidence type="ECO:0000313" key="15">
    <source>
        <dbReference type="EMBL" id="SFD19901.1"/>
    </source>
</evidence>
<dbReference type="InterPro" id="IPR020568">
    <property type="entry name" value="Ribosomal_Su5_D2-typ_SF"/>
</dbReference>
<dbReference type="Pfam" id="PF13481">
    <property type="entry name" value="AAA_25"/>
    <property type="match status" value="1"/>
</dbReference>
<dbReference type="GO" id="GO:0005524">
    <property type="term" value="F:ATP binding"/>
    <property type="evidence" value="ECO:0007669"/>
    <property type="project" value="UniProtKB-UniRule"/>
</dbReference>
<keyword evidence="16" id="KW-1185">Reference proteome</keyword>
<dbReference type="NCBIfam" id="TIGR00416">
    <property type="entry name" value="sms"/>
    <property type="match status" value="1"/>
</dbReference>
<keyword evidence="8 11" id="KW-0346">Stress response</keyword>
<keyword evidence="2 11" id="KW-0547">Nucleotide-binding</keyword>
<dbReference type="EMBL" id="FOLO01000040">
    <property type="protein sequence ID" value="SFD19901.1"/>
    <property type="molecule type" value="Genomic_DNA"/>
</dbReference>
<gene>
    <name evidence="11" type="primary">radA</name>
    <name evidence="15" type="ORF">SAMN02745724_03839</name>
</gene>
<evidence type="ECO:0000313" key="16">
    <source>
        <dbReference type="Proteomes" id="UP000198862"/>
    </source>
</evidence>
<dbReference type="InterPro" id="IPR004504">
    <property type="entry name" value="DNA_repair_RadA"/>
</dbReference>
<evidence type="ECO:0000256" key="3">
    <source>
        <dbReference type="ARBA" id="ARBA00022763"/>
    </source>
</evidence>
<evidence type="ECO:0000256" key="7">
    <source>
        <dbReference type="ARBA" id="ARBA00022840"/>
    </source>
</evidence>
<dbReference type="OrthoDB" id="9803906at2"/>
<evidence type="ECO:0000256" key="5">
    <source>
        <dbReference type="ARBA" id="ARBA00022801"/>
    </source>
</evidence>
<dbReference type="SMART" id="SM00382">
    <property type="entry name" value="AAA"/>
    <property type="match status" value="1"/>
</dbReference>
<sequence>MAKATKEKIKFVCSECGNDHSRWQGQCGSCKAWNTLAEFKEAKLPSQQRAQAIQGGYAGTLGNVVKKMDEVSSVALDKTATGIGELDRVLGHGLTIGSIILISGDPGAGKTTILTQLAANMSHKTTAMYCTAEESLEQFKARATERLKINFMPEQLLLMSEYVISNIMEKALEAKVKFLIIDSIQALESEHANGSAGSIGQVKGCAQELSRFAKTHGITLILVGHVTKGSDLAGPKTLEHIVDTLLHIEVNDSIIRTMRASKNRFGDVDQVGIFQMNSRGMISVDNPSKLFLSGADERAVGSAITCIRDGSRNLLLEVQSLVSECEGEHPQRVSIGLNFNRLKMITAVLRKHGKIQLFHDVYVNLVGGLKLPDTDTSADLALAAALVSSLNDIEMSRKYCFMGEISLSGEVRPISGGVPRVNEAIKHGFEQIYIPKANYHKSMEEGNAKIIVIEHITDLLEALK</sequence>
<keyword evidence="3 11" id="KW-0227">DNA damage</keyword>
<dbReference type="AlphaFoldDB" id="A0A1I1QCT7"/>
<dbReference type="PANTHER" id="PTHR32472:SF10">
    <property type="entry name" value="DNA REPAIR PROTEIN RADA-LIKE PROTEIN"/>
    <property type="match status" value="1"/>
</dbReference>
<proteinExistence type="inferred from homology"/>
<feature type="short sequence motif" description="RadA KNRFG motif" evidence="11">
    <location>
        <begin position="262"/>
        <end position="266"/>
    </location>
</feature>
<dbReference type="PRINTS" id="PR01874">
    <property type="entry name" value="DNAREPAIRADA"/>
</dbReference>
<dbReference type="SUPFAM" id="SSF54211">
    <property type="entry name" value="Ribosomal protein S5 domain 2-like"/>
    <property type="match status" value="1"/>
</dbReference>
<evidence type="ECO:0000256" key="13">
    <source>
        <dbReference type="RuleBase" id="RU003555"/>
    </source>
</evidence>
<dbReference type="SUPFAM" id="SSF52540">
    <property type="entry name" value="P-loop containing nucleoside triphosphate hydrolases"/>
    <property type="match status" value="1"/>
</dbReference>
<dbReference type="Gene3D" id="3.30.230.10">
    <property type="match status" value="1"/>
</dbReference>
<dbReference type="InterPro" id="IPR020588">
    <property type="entry name" value="RecA_ATP-bd"/>
</dbReference>
<keyword evidence="5" id="KW-0378">Hydrolase</keyword>
<dbReference type="InterPro" id="IPR014721">
    <property type="entry name" value="Ribsml_uS5_D2-typ_fold_subgr"/>
</dbReference>
<dbReference type="GO" id="GO:0016787">
    <property type="term" value="F:hydrolase activity"/>
    <property type="evidence" value="ECO:0007669"/>
    <property type="project" value="UniProtKB-KW"/>
</dbReference>
<evidence type="ECO:0000256" key="12">
    <source>
        <dbReference type="NCBIfam" id="TIGR00416"/>
    </source>
</evidence>
<comment type="function">
    <text evidence="11">Plays a role in repairing double-strand DNA breaks, probably involving stabilizing or processing branched DNA or blocked replication forks.</text>
</comment>
<dbReference type="GO" id="GO:0005829">
    <property type="term" value="C:cytosol"/>
    <property type="evidence" value="ECO:0007669"/>
    <property type="project" value="TreeGrafter"/>
</dbReference>
<dbReference type="PROSITE" id="PS50162">
    <property type="entry name" value="RECA_2"/>
    <property type="match status" value="1"/>
</dbReference>
<dbReference type="RefSeq" id="WP_091988363.1">
    <property type="nucleotide sequence ID" value="NZ_FOLO01000040.1"/>
</dbReference>
<dbReference type="STRING" id="1123010.SAMN02745724_03839"/>
<dbReference type="Proteomes" id="UP000198862">
    <property type="component" value="Unassembled WGS sequence"/>
</dbReference>
<name>A0A1I1QCT7_9GAMM</name>
<feature type="region of interest" description="Lon-protease-like" evidence="11">
    <location>
        <begin position="360"/>
        <end position="464"/>
    </location>
</feature>
<keyword evidence="9 11" id="KW-0238">DNA-binding</keyword>